<evidence type="ECO:0000256" key="5">
    <source>
        <dbReference type="ARBA" id="ARBA00022741"/>
    </source>
</evidence>
<evidence type="ECO:0000256" key="1">
    <source>
        <dbReference type="ARBA" id="ARBA00000085"/>
    </source>
</evidence>
<keyword evidence="8" id="KW-0902">Two-component regulatory system</keyword>
<dbReference type="PANTHER" id="PTHR24421">
    <property type="entry name" value="NITRATE/NITRITE SENSOR PROTEIN NARX-RELATED"/>
    <property type="match status" value="1"/>
</dbReference>
<evidence type="ECO:0000259" key="11">
    <source>
        <dbReference type="Pfam" id="PF07730"/>
    </source>
</evidence>
<evidence type="ECO:0000256" key="4">
    <source>
        <dbReference type="ARBA" id="ARBA00022679"/>
    </source>
</evidence>
<dbReference type="InterPro" id="IPR003594">
    <property type="entry name" value="HATPase_dom"/>
</dbReference>
<dbReference type="EC" id="2.7.13.3" evidence="2"/>
<protein>
    <recommendedName>
        <fullName evidence="2">histidine kinase</fullName>
        <ecNumber evidence="2">2.7.13.3</ecNumber>
    </recommendedName>
</protein>
<dbReference type="GO" id="GO:0016301">
    <property type="term" value="F:kinase activity"/>
    <property type="evidence" value="ECO:0007669"/>
    <property type="project" value="UniProtKB-KW"/>
</dbReference>
<keyword evidence="9" id="KW-1133">Transmembrane helix</keyword>
<gene>
    <name evidence="12" type="ORF">ACFY05_22130</name>
</gene>
<evidence type="ECO:0000256" key="6">
    <source>
        <dbReference type="ARBA" id="ARBA00022777"/>
    </source>
</evidence>
<feature type="domain" description="Signal transduction histidine kinase subgroup 3 dimerisation and phosphoacceptor" evidence="11">
    <location>
        <begin position="179"/>
        <end position="243"/>
    </location>
</feature>
<feature type="transmembrane region" description="Helical" evidence="9">
    <location>
        <begin position="79"/>
        <end position="95"/>
    </location>
</feature>
<feature type="transmembrane region" description="Helical" evidence="9">
    <location>
        <begin position="102"/>
        <end position="119"/>
    </location>
</feature>
<keyword evidence="7" id="KW-0067">ATP-binding</keyword>
<dbReference type="Pfam" id="PF07730">
    <property type="entry name" value="HisKA_3"/>
    <property type="match status" value="1"/>
</dbReference>
<keyword evidence="4" id="KW-0808">Transferase</keyword>
<evidence type="ECO:0000256" key="8">
    <source>
        <dbReference type="ARBA" id="ARBA00023012"/>
    </source>
</evidence>
<keyword evidence="6 12" id="KW-0418">Kinase</keyword>
<feature type="transmembrane region" description="Helical" evidence="9">
    <location>
        <begin position="408"/>
        <end position="431"/>
    </location>
</feature>
<organism evidence="12 13">
    <name type="scientific">Microtetraspora fusca</name>
    <dbReference type="NCBI Taxonomy" id="1997"/>
    <lineage>
        <taxon>Bacteria</taxon>
        <taxon>Bacillati</taxon>
        <taxon>Actinomycetota</taxon>
        <taxon>Actinomycetes</taxon>
        <taxon>Streptosporangiales</taxon>
        <taxon>Streptosporangiaceae</taxon>
        <taxon>Microtetraspora</taxon>
    </lineage>
</organism>
<feature type="transmembrane region" description="Helical" evidence="9">
    <location>
        <begin position="125"/>
        <end position="143"/>
    </location>
</feature>
<comment type="caution">
    <text evidence="12">The sequence shown here is derived from an EMBL/GenBank/DDBJ whole genome shotgun (WGS) entry which is preliminary data.</text>
</comment>
<keyword evidence="5" id="KW-0547">Nucleotide-binding</keyword>
<evidence type="ECO:0000256" key="9">
    <source>
        <dbReference type="SAM" id="Phobius"/>
    </source>
</evidence>
<reference evidence="12 13" key="1">
    <citation type="submission" date="2024-10" db="EMBL/GenBank/DDBJ databases">
        <title>The Natural Products Discovery Center: Release of the First 8490 Sequenced Strains for Exploring Actinobacteria Biosynthetic Diversity.</title>
        <authorList>
            <person name="Kalkreuter E."/>
            <person name="Kautsar S.A."/>
            <person name="Yang D."/>
            <person name="Bader C.D."/>
            <person name="Teijaro C.N."/>
            <person name="Fluegel L."/>
            <person name="Davis C.M."/>
            <person name="Simpson J.R."/>
            <person name="Lauterbach L."/>
            <person name="Steele A.D."/>
            <person name="Gui C."/>
            <person name="Meng S."/>
            <person name="Li G."/>
            <person name="Viehrig K."/>
            <person name="Ye F."/>
            <person name="Su P."/>
            <person name="Kiefer A.F."/>
            <person name="Nichols A."/>
            <person name="Cepeda A.J."/>
            <person name="Yan W."/>
            <person name="Fan B."/>
            <person name="Jiang Y."/>
            <person name="Adhikari A."/>
            <person name="Zheng C.-J."/>
            <person name="Schuster L."/>
            <person name="Cowan T.M."/>
            <person name="Smanski M.J."/>
            <person name="Chevrette M.G."/>
            <person name="De Carvalho L.P.S."/>
            <person name="Shen B."/>
        </authorList>
    </citation>
    <scope>NUCLEOTIDE SEQUENCE [LARGE SCALE GENOMIC DNA]</scope>
    <source>
        <strain evidence="12 13">NPDC001281</strain>
    </source>
</reference>
<dbReference type="Proteomes" id="UP001602119">
    <property type="component" value="Unassembled WGS sequence"/>
</dbReference>
<accession>A0ABW6V8L2</accession>
<dbReference type="Gene3D" id="3.30.565.10">
    <property type="entry name" value="Histidine kinase-like ATPase, C-terminal domain"/>
    <property type="match status" value="1"/>
</dbReference>
<dbReference type="PANTHER" id="PTHR24421:SF10">
    <property type="entry name" value="NITRATE_NITRITE SENSOR PROTEIN NARQ"/>
    <property type="match status" value="1"/>
</dbReference>
<dbReference type="CDD" id="cd16917">
    <property type="entry name" value="HATPase_UhpB-NarQ-NarX-like"/>
    <property type="match status" value="1"/>
</dbReference>
<proteinExistence type="predicted"/>
<keyword evidence="3" id="KW-0597">Phosphoprotein</keyword>
<name>A0ABW6V8L2_MICFU</name>
<keyword evidence="9" id="KW-0472">Membrane</keyword>
<evidence type="ECO:0000256" key="3">
    <source>
        <dbReference type="ARBA" id="ARBA00022553"/>
    </source>
</evidence>
<dbReference type="Gene3D" id="1.20.5.1930">
    <property type="match status" value="1"/>
</dbReference>
<keyword evidence="13" id="KW-1185">Reference proteome</keyword>
<evidence type="ECO:0000256" key="2">
    <source>
        <dbReference type="ARBA" id="ARBA00012438"/>
    </source>
</evidence>
<dbReference type="InterPro" id="IPR011712">
    <property type="entry name" value="Sig_transdc_His_kin_sub3_dim/P"/>
</dbReference>
<evidence type="ECO:0000313" key="12">
    <source>
        <dbReference type="EMBL" id="MFF4775555.1"/>
    </source>
</evidence>
<dbReference type="RefSeq" id="WP_387343777.1">
    <property type="nucleotide sequence ID" value="NZ_JBIAXI010000013.1"/>
</dbReference>
<dbReference type="SUPFAM" id="SSF55874">
    <property type="entry name" value="ATPase domain of HSP90 chaperone/DNA topoisomerase II/histidine kinase"/>
    <property type="match status" value="1"/>
</dbReference>
<evidence type="ECO:0000313" key="13">
    <source>
        <dbReference type="Proteomes" id="UP001602119"/>
    </source>
</evidence>
<feature type="domain" description="Histidine kinase/HSP90-like ATPase" evidence="10">
    <location>
        <begin position="286"/>
        <end position="375"/>
    </location>
</feature>
<keyword evidence="9" id="KW-0812">Transmembrane</keyword>
<dbReference type="InterPro" id="IPR050482">
    <property type="entry name" value="Sensor_HK_TwoCompSys"/>
</dbReference>
<sequence>MKWRARAFGDAVLWAGLSLPLLWAGTSLLAEPYTGWEVAAGVLLIAVEVAIGRSRPLAALLLAASAWVVSVAWRGDPTVLFPPLAVMAYLAGARMERVRPALYGMAGPAGAAVILVPLMSRDLGALFFAVTGIAVFGLVPWLAGRARYQHLALARTGWERAERLELEQRMVAEQARLRERHRIAGDMHDLLGHELSLVALRIGGLEVAPDLDPRHREAAGAARAAVTAAAERLAEIVEVLRDDSDPGPSHESVEELVEGAQAAGMRVELHGAETPGDGVRLPPMRERALRRVVQEGLTNAAKHAPGAAVAVRITHAHGGSVVSVSNAYGRGGSAGSTGPGGGRGLAGLAERVRLCGGSLTAGPRDDGYELVARLPHAAGPGTHAEAAAPSRSSVQLAEARRRVHRSRFAAVGVALAMGAAGVVFVLGFMVWDGATSVLRPADFVRLRVGQAWSEVAAVLPGRTRIDDPVWPEPPAPAGAVCRYYGTHPNPFDGRRYELYRLCRSGGRLVSKDFLPHDLAS</sequence>
<dbReference type="EMBL" id="JBIAXI010000013">
    <property type="protein sequence ID" value="MFF4775555.1"/>
    <property type="molecule type" value="Genomic_DNA"/>
</dbReference>
<dbReference type="InterPro" id="IPR036890">
    <property type="entry name" value="HATPase_C_sf"/>
</dbReference>
<evidence type="ECO:0000259" key="10">
    <source>
        <dbReference type="Pfam" id="PF02518"/>
    </source>
</evidence>
<dbReference type="Pfam" id="PF02518">
    <property type="entry name" value="HATPase_c"/>
    <property type="match status" value="1"/>
</dbReference>
<comment type="catalytic activity">
    <reaction evidence="1">
        <text>ATP + protein L-histidine = ADP + protein N-phospho-L-histidine.</text>
        <dbReference type="EC" id="2.7.13.3"/>
    </reaction>
</comment>
<evidence type="ECO:0000256" key="7">
    <source>
        <dbReference type="ARBA" id="ARBA00022840"/>
    </source>
</evidence>